<keyword evidence="8" id="KW-0325">Glycoprotein</keyword>
<evidence type="ECO:0000256" key="2">
    <source>
        <dbReference type="ARBA" id="ARBA00005988"/>
    </source>
</evidence>
<dbReference type="AlphaFoldDB" id="A0A9U8EFF6"/>
<dbReference type="SUPFAM" id="SSF53187">
    <property type="entry name" value="Zn-dependent exopeptidases"/>
    <property type="match status" value="1"/>
</dbReference>
<dbReference type="InterPro" id="IPR008969">
    <property type="entry name" value="CarboxyPept-like_regulatory"/>
</dbReference>
<evidence type="ECO:0000256" key="8">
    <source>
        <dbReference type="ARBA" id="ARBA00023180"/>
    </source>
</evidence>
<dbReference type="OMA" id="GHEPYLT"/>
<accession>A0A9U8EFF6</accession>
<evidence type="ECO:0000256" key="1">
    <source>
        <dbReference type="ARBA" id="ARBA00001947"/>
    </source>
</evidence>
<dbReference type="PANTHER" id="PTHR11532">
    <property type="entry name" value="PROTEASE M14 CARBOXYPEPTIDASE"/>
    <property type="match status" value="1"/>
</dbReference>
<dbReference type="Gene3D" id="2.60.40.1120">
    <property type="entry name" value="Carboxypeptidase-like, regulatory domain"/>
    <property type="match status" value="1"/>
</dbReference>
<dbReference type="Pfam" id="PF00246">
    <property type="entry name" value="Peptidase_M14"/>
    <property type="match status" value="1"/>
</dbReference>
<dbReference type="InterPro" id="IPR050753">
    <property type="entry name" value="Peptidase_M14_domain"/>
</dbReference>
<feature type="signal peptide" evidence="10">
    <location>
        <begin position="1"/>
        <end position="28"/>
    </location>
</feature>
<dbReference type="CDD" id="cd11308">
    <property type="entry name" value="Peptidase_M14NE-CP-C_like"/>
    <property type="match status" value="1"/>
</dbReference>
<gene>
    <name evidence="13" type="primary">LOC106070270</name>
</gene>
<dbReference type="GO" id="GO:0004181">
    <property type="term" value="F:metallocarboxypeptidase activity"/>
    <property type="evidence" value="ECO:0007669"/>
    <property type="project" value="InterPro"/>
</dbReference>
<keyword evidence="4" id="KW-0645">Protease</keyword>
<dbReference type="FunFam" id="3.40.630.10:FF:000020">
    <property type="entry name" value="Carboxypeptidase D"/>
    <property type="match status" value="1"/>
</dbReference>
<dbReference type="GO" id="GO:0006518">
    <property type="term" value="P:peptide metabolic process"/>
    <property type="evidence" value="ECO:0007669"/>
    <property type="project" value="TreeGrafter"/>
</dbReference>
<evidence type="ECO:0000256" key="3">
    <source>
        <dbReference type="ARBA" id="ARBA00022645"/>
    </source>
</evidence>
<dbReference type="Gene3D" id="3.40.630.10">
    <property type="entry name" value="Zn peptidases"/>
    <property type="match status" value="1"/>
</dbReference>
<evidence type="ECO:0000256" key="4">
    <source>
        <dbReference type="ARBA" id="ARBA00022670"/>
    </source>
</evidence>
<feature type="active site" description="Proton donor/acceptor" evidence="9">
    <location>
        <position position="289"/>
    </location>
</feature>
<dbReference type="InterPro" id="IPR000834">
    <property type="entry name" value="Peptidase_M14"/>
</dbReference>
<dbReference type="InterPro" id="IPR057246">
    <property type="entry name" value="CARBOXYPEPT_ZN_1"/>
</dbReference>
<comment type="cofactor">
    <cofactor evidence="1">
        <name>Zn(2+)</name>
        <dbReference type="ChEBI" id="CHEBI:29105"/>
    </cofactor>
</comment>
<keyword evidence="3" id="KW-0121">Carboxypeptidase</keyword>
<dbReference type="GeneID" id="106070270"/>
<proteinExistence type="inferred from homology"/>
<dbReference type="GO" id="GO:0016485">
    <property type="term" value="P:protein processing"/>
    <property type="evidence" value="ECO:0007669"/>
    <property type="project" value="TreeGrafter"/>
</dbReference>
<evidence type="ECO:0000256" key="9">
    <source>
        <dbReference type="PROSITE-ProRule" id="PRU01379"/>
    </source>
</evidence>
<dbReference type="Proteomes" id="UP001165740">
    <property type="component" value="Chromosome 12"/>
</dbReference>
<dbReference type="PROSITE" id="PS00132">
    <property type="entry name" value="CARBOXYPEPT_ZN_1"/>
    <property type="match status" value="1"/>
</dbReference>
<evidence type="ECO:0000259" key="11">
    <source>
        <dbReference type="PROSITE" id="PS52035"/>
    </source>
</evidence>
<keyword evidence="6" id="KW-0378">Hydrolase</keyword>
<evidence type="ECO:0000313" key="12">
    <source>
        <dbReference type="Proteomes" id="UP001165740"/>
    </source>
</evidence>
<feature type="domain" description="Peptidase M14" evidence="11">
    <location>
        <begin position="32"/>
        <end position="319"/>
    </location>
</feature>
<feature type="chain" id="PRO_5040793921" evidence="10">
    <location>
        <begin position="29"/>
        <end position="457"/>
    </location>
</feature>
<evidence type="ECO:0000256" key="10">
    <source>
        <dbReference type="SAM" id="SignalP"/>
    </source>
</evidence>
<keyword evidence="5" id="KW-0479">Metal-binding</keyword>
<dbReference type="SMART" id="SM00631">
    <property type="entry name" value="Zn_pept"/>
    <property type="match status" value="1"/>
</dbReference>
<protein>
    <submittedName>
        <fullName evidence="13">Carboxypeptidase D-like isoform X1</fullName>
    </submittedName>
</protein>
<dbReference type="KEGG" id="bgt:106070270"/>
<dbReference type="RefSeq" id="XP_013085570.2">
    <property type="nucleotide sequence ID" value="XM_013230116.2"/>
</dbReference>
<keyword evidence="10" id="KW-0732">Signal</keyword>
<evidence type="ECO:0000256" key="5">
    <source>
        <dbReference type="ARBA" id="ARBA00022723"/>
    </source>
</evidence>
<dbReference type="PRINTS" id="PR00765">
    <property type="entry name" value="CRBOXYPTASEA"/>
</dbReference>
<dbReference type="SUPFAM" id="SSF49464">
    <property type="entry name" value="Carboxypeptidase regulatory domain-like"/>
    <property type="match status" value="1"/>
</dbReference>
<dbReference type="PROSITE" id="PS52035">
    <property type="entry name" value="PEPTIDASE_M14"/>
    <property type="match status" value="1"/>
</dbReference>
<dbReference type="OrthoDB" id="10249045at2759"/>
<evidence type="ECO:0000256" key="6">
    <source>
        <dbReference type="ARBA" id="ARBA00022801"/>
    </source>
</evidence>
<dbReference type="GO" id="GO:0008270">
    <property type="term" value="F:zinc ion binding"/>
    <property type="evidence" value="ECO:0007669"/>
    <property type="project" value="InterPro"/>
</dbReference>
<evidence type="ECO:0000256" key="7">
    <source>
        <dbReference type="ARBA" id="ARBA00022833"/>
    </source>
</evidence>
<evidence type="ECO:0000313" key="13">
    <source>
        <dbReference type="RefSeq" id="XP_013085570.2"/>
    </source>
</evidence>
<reference evidence="13" key="1">
    <citation type="submission" date="2025-08" db="UniProtKB">
        <authorList>
            <consortium name="RefSeq"/>
        </authorList>
    </citation>
    <scope>IDENTIFICATION</scope>
</reference>
<keyword evidence="7" id="KW-0862">Zinc</keyword>
<dbReference type="PANTHER" id="PTHR11532:SF84">
    <property type="entry name" value="CARBOXYPEPTIDASE M"/>
    <property type="match status" value="1"/>
</dbReference>
<organism evidence="12 13">
    <name type="scientific">Biomphalaria glabrata</name>
    <name type="common">Bloodfluke planorb</name>
    <name type="synonym">Freshwater snail</name>
    <dbReference type="NCBI Taxonomy" id="6526"/>
    <lineage>
        <taxon>Eukaryota</taxon>
        <taxon>Metazoa</taxon>
        <taxon>Spiralia</taxon>
        <taxon>Lophotrochozoa</taxon>
        <taxon>Mollusca</taxon>
        <taxon>Gastropoda</taxon>
        <taxon>Heterobranchia</taxon>
        <taxon>Euthyneura</taxon>
        <taxon>Panpulmonata</taxon>
        <taxon>Hygrophila</taxon>
        <taxon>Lymnaeoidea</taxon>
        <taxon>Planorbidae</taxon>
        <taxon>Biomphalaria</taxon>
    </lineage>
</organism>
<comment type="similarity">
    <text evidence="2 9">Belongs to the peptidase M14 family.</text>
</comment>
<sequence length="457" mass="51301">MFQLTMRLSAVCLLYWLQLSLLMSALRGLDFKYHGEEEMVNYLRLLNKKYPNMTKLYSIGKSVQGRELWVLAIGKHVASPVPLIPNVRYIGNIHGNEVVGRELLLHLAEHYLTMYSTNSTIQTFLDSTNIHLLPCMNPDGFHISKPNYCDGIQGRNNSNNFDLNRNFPDSNNPRPPPIQPETAAVIRWVHSTHFVLSANLHGGAMVVNYPLDVFPGDIYSTRSSPSPDDDVFVHLSLVFSRSHANMYKGNHCDDHFVNGITNGAEWYPVLGGMQDFVYKVASGYEVLIEISCCKYPRPSELPKLWIYNKDALINFMMTVHIGVKGIIYGESVQNSSGVPLKGATVSIKGRDIPFYTTSRGEYYKLLLPGNYVLMVSHPLYESYSTFVKVQSYGVTRKDILLSLKSNRSEHTSSTPRRQGAANSTISTVNTFDTANSSSPASPLFHVLTFTLVVVLLF</sequence>
<dbReference type="CDD" id="cd03858">
    <property type="entry name" value="M14_CP_N-E_like"/>
    <property type="match status" value="1"/>
</dbReference>
<dbReference type="GO" id="GO:0005615">
    <property type="term" value="C:extracellular space"/>
    <property type="evidence" value="ECO:0007669"/>
    <property type="project" value="TreeGrafter"/>
</dbReference>
<keyword evidence="12" id="KW-1185">Reference proteome</keyword>
<name>A0A9U8EFF6_BIOGL</name>